<dbReference type="Proteomes" id="UP000620133">
    <property type="component" value="Chromosome"/>
</dbReference>
<dbReference type="SUPFAM" id="SSF53822">
    <property type="entry name" value="Periplasmic binding protein-like I"/>
    <property type="match status" value="1"/>
</dbReference>
<dbReference type="PROSITE" id="PS50932">
    <property type="entry name" value="HTH_LACI_2"/>
    <property type="match status" value="1"/>
</dbReference>
<evidence type="ECO:0000256" key="4">
    <source>
        <dbReference type="ARBA" id="ARBA00023163"/>
    </source>
</evidence>
<dbReference type="PANTHER" id="PTHR30146:SF95">
    <property type="entry name" value="RIBOSE OPERON REPRESSOR"/>
    <property type="match status" value="1"/>
</dbReference>
<evidence type="ECO:0000313" key="6">
    <source>
        <dbReference type="Proteomes" id="UP000620133"/>
    </source>
</evidence>
<dbReference type="Gene3D" id="3.40.50.2300">
    <property type="match status" value="2"/>
</dbReference>
<dbReference type="CDD" id="cd01392">
    <property type="entry name" value="HTH_LacI"/>
    <property type="match status" value="1"/>
</dbReference>
<dbReference type="Pfam" id="PF00356">
    <property type="entry name" value="LacI"/>
    <property type="match status" value="1"/>
</dbReference>
<dbReference type="AlphaFoldDB" id="A0A7U9TKX5"/>
<dbReference type="Pfam" id="PF00532">
    <property type="entry name" value="Peripla_BP_1"/>
    <property type="match status" value="1"/>
</dbReference>
<evidence type="ECO:0000256" key="3">
    <source>
        <dbReference type="ARBA" id="ARBA00023125"/>
    </source>
</evidence>
<gene>
    <name evidence="5" type="ORF">MPAN_013290</name>
</gene>
<organism evidence="5 6">
    <name type="scientific">Mariniplasma anaerobium</name>
    <dbReference type="NCBI Taxonomy" id="2735436"/>
    <lineage>
        <taxon>Bacteria</taxon>
        <taxon>Bacillati</taxon>
        <taxon>Mycoplasmatota</taxon>
        <taxon>Mollicutes</taxon>
        <taxon>Acholeplasmatales</taxon>
        <taxon>Acholeplasmataceae</taxon>
        <taxon>Mariniplasma</taxon>
    </lineage>
</organism>
<reference evidence="5" key="1">
    <citation type="submission" date="2021-01" db="EMBL/GenBank/DDBJ databases">
        <title>Draft genome sequence of Acholeplasmataceae bacterium strain Mahy22.</title>
        <authorList>
            <person name="Watanabe M."/>
            <person name="Kojima H."/>
            <person name="Fukui M."/>
        </authorList>
    </citation>
    <scope>NUCLEOTIDE SEQUENCE</scope>
    <source>
        <strain evidence="5">Mahy22</strain>
    </source>
</reference>
<dbReference type="PROSITE" id="PS00356">
    <property type="entry name" value="HTH_LACI_1"/>
    <property type="match status" value="1"/>
</dbReference>
<evidence type="ECO:0000256" key="1">
    <source>
        <dbReference type="ARBA" id="ARBA00022491"/>
    </source>
</evidence>
<dbReference type="RefSeq" id="WP_176239951.1">
    <property type="nucleotide sequence ID" value="NZ_AP024412.1"/>
</dbReference>
<keyword evidence="6" id="KW-1185">Reference proteome</keyword>
<dbReference type="GO" id="GO:0000976">
    <property type="term" value="F:transcription cis-regulatory region binding"/>
    <property type="evidence" value="ECO:0007669"/>
    <property type="project" value="TreeGrafter"/>
</dbReference>
<sequence>MKSTIRDVAKKANVSVSTVSRVINKKGYVHDATRIIVEKTIQELGFIPNQLARSLTSRSSKIIGVIVPHIGPSFYGELLEGIESQASAYGYKIIFCHTHDDPDRELEYLNFFEQYNIEGLIIASNFSNRDKLVDLKIPVVTVDHILDENIPSITSDNVKGGGLAAHKLIDSGAKNILVFRGPSFLLTTMERTIGFLNVLKPKKIYADIFDFDLLNPDIKLIEEILKSNPSVDGIFTFSDTLAIATLNILQKLGKKVPQDVSLVGYDDTPYAKWVTPSVTTIHQSVFFMGKQSFINLTRLIRGVELDSLHDIIDVKLIERDSTK</sequence>
<proteinExistence type="predicted"/>
<dbReference type="SUPFAM" id="SSF47413">
    <property type="entry name" value="lambda repressor-like DNA-binding domains"/>
    <property type="match status" value="1"/>
</dbReference>
<keyword evidence="2" id="KW-0805">Transcription regulation</keyword>
<keyword evidence="1" id="KW-0678">Repressor</keyword>
<dbReference type="InterPro" id="IPR000843">
    <property type="entry name" value="HTH_LacI"/>
</dbReference>
<dbReference type="Gene3D" id="1.10.260.40">
    <property type="entry name" value="lambda repressor-like DNA-binding domains"/>
    <property type="match status" value="1"/>
</dbReference>
<keyword evidence="4" id="KW-0804">Transcription</keyword>
<dbReference type="GO" id="GO:0003700">
    <property type="term" value="F:DNA-binding transcription factor activity"/>
    <property type="evidence" value="ECO:0007669"/>
    <property type="project" value="TreeGrafter"/>
</dbReference>
<dbReference type="PRINTS" id="PR00036">
    <property type="entry name" value="HTHLACI"/>
</dbReference>
<evidence type="ECO:0000313" key="5">
    <source>
        <dbReference type="EMBL" id="BCR36436.1"/>
    </source>
</evidence>
<keyword evidence="3" id="KW-0238">DNA-binding</keyword>
<protein>
    <submittedName>
        <fullName evidence="5">LacI family transcriptional regulator</fullName>
    </submittedName>
</protein>
<dbReference type="PANTHER" id="PTHR30146">
    <property type="entry name" value="LACI-RELATED TRANSCRIPTIONAL REPRESSOR"/>
    <property type="match status" value="1"/>
</dbReference>
<evidence type="ECO:0000256" key="2">
    <source>
        <dbReference type="ARBA" id="ARBA00023015"/>
    </source>
</evidence>
<dbReference type="SMART" id="SM00354">
    <property type="entry name" value="HTH_LACI"/>
    <property type="match status" value="1"/>
</dbReference>
<dbReference type="EMBL" id="AP024412">
    <property type="protein sequence ID" value="BCR36436.1"/>
    <property type="molecule type" value="Genomic_DNA"/>
</dbReference>
<accession>A0A7U9TKX5</accession>
<dbReference type="InterPro" id="IPR010982">
    <property type="entry name" value="Lambda_DNA-bd_dom_sf"/>
</dbReference>
<dbReference type="InterPro" id="IPR028082">
    <property type="entry name" value="Peripla_BP_I"/>
</dbReference>
<dbReference type="CDD" id="cd06291">
    <property type="entry name" value="PBP1_Qymf-like"/>
    <property type="match status" value="1"/>
</dbReference>
<name>A0A7U9TKX5_9MOLU</name>
<dbReference type="KEGG" id="manr:MPAN_013290"/>
<dbReference type="InterPro" id="IPR001761">
    <property type="entry name" value="Peripla_BP/Lac1_sug-bd_dom"/>
</dbReference>